<dbReference type="Proteomes" id="UP001286313">
    <property type="component" value="Unassembled WGS sequence"/>
</dbReference>
<gene>
    <name evidence="1" type="ORF">Pcinc_029677</name>
</gene>
<accession>A0AAE1K7G1</accession>
<dbReference type="AlphaFoldDB" id="A0AAE1K7G1"/>
<organism evidence="1 2">
    <name type="scientific">Petrolisthes cinctipes</name>
    <name type="common">Flat porcelain crab</name>
    <dbReference type="NCBI Taxonomy" id="88211"/>
    <lineage>
        <taxon>Eukaryota</taxon>
        <taxon>Metazoa</taxon>
        <taxon>Ecdysozoa</taxon>
        <taxon>Arthropoda</taxon>
        <taxon>Crustacea</taxon>
        <taxon>Multicrustacea</taxon>
        <taxon>Malacostraca</taxon>
        <taxon>Eumalacostraca</taxon>
        <taxon>Eucarida</taxon>
        <taxon>Decapoda</taxon>
        <taxon>Pleocyemata</taxon>
        <taxon>Anomura</taxon>
        <taxon>Galatheoidea</taxon>
        <taxon>Porcellanidae</taxon>
        <taxon>Petrolisthes</taxon>
    </lineage>
</organism>
<reference evidence="1" key="1">
    <citation type="submission" date="2023-10" db="EMBL/GenBank/DDBJ databases">
        <title>Genome assemblies of two species of porcelain crab, Petrolisthes cinctipes and Petrolisthes manimaculis (Anomura: Porcellanidae).</title>
        <authorList>
            <person name="Angst P."/>
        </authorList>
    </citation>
    <scope>NUCLEOTIDE SEQUENCE</scope>
    <source>
        <strain evidence="1">PB745_01</strain>
        <tissue evidence="1">Gill</tissue>
    </source>
</reference>
<sequence>MEISDMDGATTLLGFDWTDSCLSSLSRLTTRETKAQREGGLWQVRKVVCKVVQVLETDRDRLTVLRARESS</sequence>
<dbReference type="EMBL" id="JAWQEG010003750">
    <property type="protein sequence ID" value="KAK3864640.1"/>
    <property type="molecule type" value="Genomic_DNA"/>
</dbReference>
<comment type="caution">
    <text evidence="1">The sequence shown here is derived from an EMBL/GenBank/DDBJ whole genome shotgun (WGS) entry which is preliminary data.</text>
</comment>
<keyword evidence="2" id="KW-1185">Reference proteome</keyword>
<name>A0AAE1K7G1_PETCI</name>
<proteinExistence type="predicted"/>
<protein>
    <submittedName>
        <fullName evidence="1">Uncharacterized protein</fullName>
    </submittedName>
</protein>
<evidence type="ECO:0000313" key="2">
    <source>
        <dbReference type="Proteomes" id="UP001286313"/>
    </source>
</evidence>
<evidence type="ECO:0000313" key="1">
    <source>
        <dbReference type="EMBL" id="KAK3864640.1"/>
    </source>
</evidence>